<evidence type="ECO:0000313" key="3">
    <source>
        <dbReference type="Proteomes" id="UP000034805"/>
    </source>
</evidence>
<protein>
    <submittedName>
        <fullName evidence="2">Uncharacterized protein</fullName>
    </submittedName>
</protein>
<dbReference type="EMBL" id="JARO02002563">
    <property type="protein sequence ID" value="KPP72381.1"/>
    <property type="molecule type" value="Genomic_DNA"/>
</dbReference>
<dbReference type="AlphaFoldDB" id="A0A0P7UDV9"/>
<proteinExistence type="predicted"/>
<accession>A0A0P7UDV9</accession>
<gene>
    <name evidence="2" type="ORF">Z043_108625</name>
</gene>
<evidence type="ECO:0000256" key="1">
    <source>
        <dbReference type="SAM" id="MobiDB-lite"/>
    </source>
</evidence>
<reference evidence="2 3" key="1">
    <citation type="submission" date="2015-08" db="EMBL/GenBank/DDBJ databases">
        <title>The genome of the Asian arowana (Scleropages formosus).</title>
        <authorList>
            <person name="Tan M.H."/>
            <person name="Gan H.M."/>
            <person name="Croft L.J."/>
            <person name="Austin C.M."/>
        </authorList>
    </citation>
    <scope>NUCLEOTIDE SEQUENCE [LARGE SCALE GENOMIC DNA]</scope>
    <source>
        <strain evidence="2">Aro1</strain>
    </source>
</reference>
<feature type="compositionally biased region" description="Polar residues" evidence="1">
    <location>
        <begin position="58"/>
        <end position="72"/>
    </location>
</feature>
<name>A0A0P7UDV9_SCLFO</name>
<evidence type="ECO:0000313" key="2">
    <source>
        <dbReference type="EMBL" id="KPP72381.1"/>
    </source>
</evidence>
<organism evidence="2 3">
    <name type="scientific">Scleropages formosus</name>
    <name type="common">Asian bonytongue</name>
    <name type="synonym">Osteoglossum formosum</name>
    <dbReference type="NCBI Taxonomy" id="113540"/>
    <lineage>
        <taxon>Eukaryota</taxon>
        <taxon>Metazoa</taxon>
        <taxon>Chordata</taxon>
        <taxon>Craniata</taxon>
        <taxon>Vertebrata</taxon>
        <taxon>Euteleostomi</taxon>
        <taxon>Actinopterygii</taxon>
        <taxon>Neopterygii</taxon>
        <taxon>Teleostei</taxon>
        <taxon>Osteoglossocephala</taxon>
        <taxon>Osteoglossomorpha</taxon>
        <taxon>Osteoglossiformes</taxon>
        <taxon>Osteoglossidae</taxon>
        <taxon>Scleropages</taxon>
    </lineage>
</organism>
<sequence length="165" mass="16946">MTKGSPALSSARYVLREGKEVTLNAELPGTCLKCQTCAAAAGVSHGYFPAWLHSLQGSEPNLSPEQESETGSVGSGCSLPDQGYAPSEGTAEDSPFVSSPSDLTHPASPDGSVSPDGGPAPPRARSRALAKDSSSDSDEGCATWGSRHRCRLTAGSAVLRIEQSV</sequence>
<comment type="caution">
    <text evidence="2">The sequence shown here is derived from an EMBL/GenBank/DDBJ whole genome shotgun (WGS) entry which is preliminary data.</text>
</comment>
<feature type="region of interest" description="Disordered" evidence="1">
    <location>
        <begin position="58"/>
        <end position="143"/>
    </location>
</feature>
<dbReference type="Proteomes" id="UP000034805">
    <property type="component" value="Unassembled WGS sequence"/>
</dbReference>